<feature type="region of interest" description="Disordered" evidence="8">
    <location>
        <begin position="296"/>
        <end position="325"/>
    </location>
</feature>
<dbReference type="Gene3D" id="3.30.200.20">
    <property type="entry name" value="Phosphorylase Kinase, domain 1"/>
    <property type="match status" value="1"/>
</dbReference>
<protein>
    <recommendedName>
        <fullName evidence="1">non-specific serine/threonine protein kinase</fullName>
        <ecNumber evidence="1">2.7.11.1</ecNumber>
    </recommendedName>
</protein>
<dbReference type="RefSeq" id="WP_158381769.1">
    <property type="nucleotide sequence ID" value="NZ_VMTX01000011.1"/>
</dbReference>
<keyword evidence="4 7" id="KW-0547">Nucleotide-binding</keyword>
<keyword evidence="6 7" id="KW-0067">ATP-binding</keyword>
<evidence type="ECO:0000256" key="4">
    <source>
        <dbReference type="ARBA" id="ARBA00022741"/>
    </source>
</evidence>
<dbReference type="InterPro" id="IPR011009">
    <property type="entry name" value="Kinase-like_dom_sf"/>
</dbReference>
<keyword evidence="9" id="KW-0472">Membrane</keyword>
<dbReference type="PANTHER" id="PTHR43289:SF6">
    <property type="entry name" value="SERINE_THREONINE-PROTEIN KINASE NEKL-3"/>
    <property type="match status" value="1"/>
</dbReference>
<reference evidence="11 12" key="1">
    <citation type="submission" date="2019-07" db="EMBL/GenBank/DDBJ databases">
        <title>Draft genome of C. aurimucosum strain 15-4290.</title>
        <authorList>
            <person name="Pacheco L.G.C."/>
            <person name="Aguiar E.R.G.R."/>
            <person name="Navas J."/>
            <person name="Santos C.S."/>
            <person name="Rocha D.J.P.G."/>
        </authorList>
    </citation>
    <scope>NUCLEOTIDE SEQUENCE [LARGE SCALE GENOMIC DNA]</scope>
    <source>
        <strain evidence="11 12">15-4290</strain>
    </source>
</reference>
<evidence type="ECO:0000259" key="10">
    <source>
        <dbReference type="PROSITE" id="PS50011"/>
    </source>
</evidence>
<evidence type="ECO:0000256" key="3">
    <source>
        <dbReference type="ARBA" id="ARBA00022679"/>
    </source>
</evidence>
<keyword evidence="3" id="KW-0808">Transferase</keyword>
<dbReference type="AlphaFoldDB" id="A0A558IMY3"/>
<name>A0A558IMY3_9CORY</name>
<dbReference type="Pfam" id="PF00069">
    <property type="entry name" value="Pkinase"/>
    <property type="match status" value="1"/>
</dbReference>
<keyword evidence="2" id="KW-0723">Serine/threonine-protein kinase</keyword>
<dbReference type="Proteomes" id="UP000320648">
    <property type="component" value="Unassembled WGS sequence"/>
</dbReference>
<feature type="binding site" evidence="7">
    <location>
        <position position="45"/>
    </location>
    <ligand>
        <name>ATP</name>
        <dbReference type="ChEBI" id="CHEBI:30616"/>
    </ligand>
</feature>
<accession>A0A558IMY3</accession>
<dbReference type="PROSITE" id="PS50011">
    <property type="entry name" value="PROTEIN_KINASE_DOM"/>
    <property type="match status" value="1"/>
</dbReference>
<dbReference type="SMART" id="SM00220">
    <property type="entry name" value="S_TKc"/>
    <property type="match status" value="1"/>
</dbReference>
<evidence type="ECO:0000256" key="6">
    <source>
        <dbReference type="ARBA" id="ARBA00022840"/>
    </source>
</evidence>
<feature type="transmembrane region" description="Helical" evidence="9">
    <location>
        <begin position="393"/>
        <end position="414"/>
    </location>
</feature>
<organism evidence="11 12">
    <name type="scientific">Corynebacterium aurimucosum</name>
    <dbReference type="NCBI Taxonomy" id="169292"/>
    <lineage>
        <taxon>Bacteria</taxon>
        <taxon>Bacillati</taxon>
        <taxon>Actinomycetota</taxon>
        <taxon>Actinomycetes</taxon>
        <taxon>Mycobacteriales</taxon>
        <taxon>Corynebacteriaceae</taxon>
        <taxon>Corynebacterium</taxon>
    </lineage>
</organism>
<keyword evidence="9" id="KW-1133">Transmembrane helix</keyword>
<dbReference type="CDD" id="cd14014">
    <property type="entry name" value="STKc_PknB_like"/>
    <property type="match status" value="1"/>
</dbReference>
<sequence length="415" mass="45414">MTNSYFVQWLTQQKRYTNVYLLGEGGMGQVFHATDPDLSRELAVKVLLDDVRDEASRARFNNEMKALTKIGSHPGVVQFYSKESTPRGDDVMMMAFIDGGTLAHAIRERAQEGRGFSVAEVVYYLTPIASALDYMHHELHPGWVHRDIKPANILLRKTPGSLPPAVLSDFGISIEEGQSRLTKVGHIVGTEKYLAPENNGHAYGDDDMSARADDYSLALIAFEMLTLHHLKDTMPRSEWEGQRRIPDLSSDAFTTFLAKDTARVVTQVQTVLNKALDSVPMQRYARARDFIAALDDVSRSQPTTNQATEPAQPRQAKTPGQPTQYWPRPAGSFGSVEQAMPTGFVAPANPVASPGTVSPSTPVTPAVPGATVHKRAAAEPRAAKPAAKDNQNALIITVTVVVINLIFVVTWAIVS</sequence>
<dbReference type="EMBL" id="VMTX01000011">
    <property type="protein sequence ID" value="TVU82716.1"/>
    <property type="molecule type" value="Genomic_DNA"/>
</dbReference>
<evidence type="ECO:0000313" key="12">
    <source>
        <dbReference type="Proteomes" id="UP000320648"/>
    </source>
</evidence>
<feature type="compositionally biased region" description="Polar residues" evidence="8">
    <location>
        <begin position="299"/>
        <end position="309"/>
    </location>
</feature>
<dbReference type="PROSITE" id="PS00107">
    <property type="entry name" value="PROTEIN_KINASE_ATP"/>
    <property type="match status" value="1"/>
</dbReference>
<evidence type="ECO:0000256" key="9">
    <source>
        <dbReference type="SAM" id="Phobius"/>
    </source>
</evidence>
<dbReference type="Gene3D" id="1.10.510.10">
    <property type="entry name" value="Transferase(Phosphotransferase) domain 1"/>
    <property type="match status" value="1"/>
</dbReference>
<dbReference type="GO" id="GO:0005524">
    <property type="term" value="F:ATP binding"/>
    <property type="evidence" value="ECO:0007669"/>
    <property type="project" value="UniProtKB-UniRule"/>
</dbReference>
<feature type="domain" description="Protein kinase" evidence="10">
    <location>
        <begin position="16"/>
        <end position="304"/>
    </location>
</feature>
<gene>
    <name evidence="11" type="ORF">FQN05_08665</name>
</gene>
<dbReference type="GO" id="GO:0004674">
    <property type="term" value="F:protein serine/threonine kinase activity"/>
    <property type="evidence" value="ECO:0007669"/>
    <property type="project" value="UniProtKB-KW"/>
</dbReference>
<evidence type="ECO:0000256" key="8">
    <source>
        <dbReference type="SAM" id="MobiDB-lite"/>
    </source>
</evidence>
<dbReference type="EC" id="2.7.11.1" evidence="1"/>
<dbReference type="PANTHER" id="PTHR43289">
    <property type="entry name" value="MITOGEN-ACTIVATED PROTEIN KINASE KINASE KINASE 20-RELATED"/>
    <property type="match status" value="1"/>
</dbReference>
<evidence type="ECO:0000256" key="1">
    <source>
        <dbReference type="ARBA" id="ARBA00012513"/>
    </source>
</evidence>
<keyword evidence="5 11" id="KW-0418">Kinase</keyword>
<keyword evidence="9" id="KW-0812">Transmembrane</keyword>
<comment type="caution">
    <text evidence="11">The sequence shown here is derived from an EMBL/GenBank/DDBJ whole genome shotgun (WGS) entry which is preliminary data.</text>
</comment>
<dbReference type="SUPFAM" id="SSF56112">
    <property type="entry name" value="Protein kinase-like (PK-like)"/>
    <property type="match status" value="1"/>
</dbReference>
<evidence type="ECO:0000256" key="7">
    <source>
        <dbReference type="PROSITE-ProRule" id="PRU10141"/>
    </source>
</evidence>
<dbReference type="InterPro" id="IPR017441">
    <property type="entry name" value="Protein_kinase_ATP_BS"/>
</dbReference>
<evidence type="ECO:0000256" key="2">
    <source>
        <dbReference type="ARBA" id="ARBA00022527"/>
    </source>
</evidence>
<dbReference type="InterPro" id="IPR000719">
    <property type="entry name" value="Prot_kinase_dom"/>
</dbReference>
<evidence type="ECO:0000313" key="11">
    <source>
        <dbReference type="EMBL" id="TVU82716.1"/>
    </source>
</evidence>
<evidence type="ECO:0000256" key="5">
    <source>
        <dbReference type="ARBA" id="ARBA00022777"/>
    </source>
</evidence>
<proteinExistence type="predicted"/>